<dbReference type="PANTHER" id="PTHR47485:SF1">
    <property type="entry name" value="THYLAKOID LUMENAL 17.4 KDA PROTEIN, CHLOROPLASTIC"/>
    <property type="match status" value="1"/>
</dbReference>
<dbReference type="OrthoDB" id="5524865at2"/>
<comment type="caution">
    <text evidence="3">The sequence shown here is derived from an EMBL/GenBank/DDBJ whole genome shotgun (WGS) entry which is preliminary data.</text>
</comment>
<evidence type="ECO:0000256" key="2">
    <source>
        <dbReference type="SAM" id="MobiDB-lite"/>
    </source>
</evidence>
<evidence type="ECO:0008006" key="5">
    <source>
        <dbReference type="Google" id="ProtNLM"/>
    </source>
</evidence>
<dbReference type="RefSeq" id="WP_136936356.1">
    <property type="nucleotide sequence ID" value="NZ_SSMQ01000135.1"/>
</dbReference>
<dbReference type="SUPFAM" id="SSF52540">
    <property type="entry name" value="P-loop containing nucleoside triphosphate hydrolases"/>
    <property type="match status" value="1"/>
</dbReference>
<sequence length="976" mass="109223">MADLSTAISILANLIEFGLKASSAKESSGIDEKDIEALKAFLETGGVFASLRGRQSATPDVAARQLGLVTKAFGMAFGRHWQHNELAAPQKGRKLFPSGSERERRDEIEARTRSAVLRLEALGDHHDLSKDEIQRVDALTGSPLNTPYFCALWDAFSEPDSIRLGSPPDELPVLFLSNTTRRQFERHFLLAYWEALASPAGEGVRDYIEKDLRSYRRLLVREMLLGDLASWGDRHVFGNIERHRRDPSDPLPFLPLREMYVEPYATAEDCGRPIGTPRPILEQIYALLTQQQPNVFVVKANFGSGKSLTARTLAMQLANAYLNTSGASTDAWLPIYIRCADDFSGGGLDIEQTVRRALKRQAASFDLSLKASDDALVLPEAEQRVVFLLDGLDEVALGERQLEAMFQALRDEATALQRFIVFSRPGALPRNLEKYGVELYELLPLQRPSRSSENEQTKWQPKEDQIALWLDRWNVLAGRPDPITPAQIARRGLAEAATTPILLLMIAETWDDHVRRQTPPSLAEIYEVFFWHIARGKHEADREHNNTVFDASERLLKKLQENGELGDEARPPDAMLWLMARVAWEAKKLDQQVPALPLRTRRVDNMIEEELGIEESEDVLRTIRVGLLLALQADLESKSDHILFGHQSFREFLVARHWSDRLRRIVRLPHRQRSGYEGALLGGRLLGDEDKSFDFLRSMVNAECDPQRPASPVGWSEVDRRELQVWCQEKFENDDQDFGKSKSRAIWADQRAAFREAILAIGSSIKGVPELVDQTGAGLRSILAWFWMTGKGPIVIAPRAKLHDSQLGAARLTRVDLQKTELVGANLSDAMISGGEMDGIDLSGSTMIGTRIVNCAMPEACMDRTHASSAMFYSCLMERVKMRVANLMGVRFVHVNLSGADLSGSDADWASFETAFLNGADLSNASLRYADLSEATLDGVKLLNARYNSKTKWPSDFDPEAHGAVQVVEDDEEDKG</sequence>
<dbReference type="InterPro" id="IPR027417">
    <property type="entry name" value="P-loop_NTPase"/>
</dbReference>
<evidence type="ECO:0000256" key="1">
    <source>
        <dbReference type="ARBA" id="ARBA00022737"/>
    </source>
</evidence>
<dbReference type="Gene3D" id="2.160.20.80">
    <property type="entry name" value="E3 ubiquitin-protein ligase SopA"/>
    <property type="match status" value="1"/>
</dbReference>
<name>A0A4V5PNR5_9BACT</name>
<keyword evidence="4" id="KW-1185">Reference proteome</keyword>
<dbReference type="Gene3D" id="3.40.50.300">
    <property type="entry name" value="P-loop containing nucleotide triphosphate hydrolases"/>
    <property type="match status" value="1"/>
</dbReference>
<evidence type="ECO:0000313" key="3">
    <source>
        <dbReference type="EMBL" id="TKC92130.1"/>
    </source>
</evidence>
<dbReference type="Pfam" id="PF00805">
    <property type="entry name" value="Pentapeptide"/>
    <property type="match status" value="3"/>
</dbReference>
<dbReference type="InterPro" id="IPR001646">
    <property type="entry name" value="5peptide_repeat"/>
</dbReference>
<organism evidence="3 4">
    <name type="scientific">Polyangium fumosum</name>
    <dbReference type="NCBI Taxonomy" id="889272"/>
    <lineage>
        <taxon>Bacteria</taxon>
        <taxon>Pseudomonadati</taxon>
        <taxon>Myxococcota</taxon>
        <taxon>Polyangia</taxon>
        <taxon>Polyangiales</taxon>
        <taxon>Polyangiaceae</taxon>
        <taxon>Polyangium</taxon>
    </lineage>
</organism>
<reference evidence="3 4" key="1">
    <citation type="submission" date="2019-04" db="EMBL/GenBank/DDBJ databases">
        <authorList>
            <person name="Li Y."/>
            <person name="Wang J."/>
        </authorList>
    </citation>
    <scope>NUCLEOTIDE SEQUENCE [LARGE SCALE GENOMIC DNA]</scope>
    <source>
        <strain evidence="3 4">DSM 14668</strain>
    </source>
</reference>
<dbReference type="AlphaFoldDB" id="A0A4V5PNR5"/>
<keyword evidence="1" id="KW-0677">Repeat</keyword>
<dbReference type="EMBL" id="SSMQ01000135">
    <property type="protein sequence ID" value="TKC92130.1"/>
    <property type="molecule type" value="Genomic_DNA"/>
</dbReference>
<dbReference type="Proteomes" id="UP000309215">
    <property type="component" value="Unassembled WGS sequence"/>
</dbReference>
<feature type="region of interest" description="Disordered" evidence="2">
    <location>
        <begin position="954"/>
        <end position="976"/>
    </location>
</feature>
<evidence type="ECO:0000313" key="4">
    <source>
        <dbReference type="Proteomes" id="UP000309215"/>
    </source>
</evidence>
<dbReference type="SUPFAM" id="SSF141571">
    <property type="entry name" value="Pentapeptide repeat-like"/>
    <property type="match status" value="1"/>
</dbReference>
<gene>
    <name evidence="3" type="ORF">E8A74_50315</name>
</gene>
<dbReference type="PANTHER" id="PTHR47485">
    <property type="entry name" value="THYLAKOID LUMENAL 17.4 KDA PROTEIN, CHLOROPLASTIC"/>
    <property type="match status" value="1"/>
</dbReference>
<protein>
    <recommendedName>
        <fullName evidence="5">NACHT domain-containing protein</fullName>
    </recommendedName>
</protein>
<proteinExistence type="predicted"/>
<accession>A0A4V5PNR5</accession>